<dbReference type="EMBL" id="SJPU01000006">
    <property type="protein sequence ID" value="TWU09857.1"/>
    <property type="molecule type" value="Genomic_DNA"/>
</dbReference>
<proteinExistence type="predicted"/>
<sequence length="71" mass="8324">MRYRASHDFKPLATRRVWTGASPIRTLPNKLRKIVASPDPLAATTIIFRRNPENHRICPFARLLQWLKVRC</sequence>
<protein>
    <submittedName>
        <fullName evidence="1">Uncharacterized protein</fullName>
    </submittedName>
</protein>
<gene>
    <name evidence="1" type="ORF">Poly21_54040</name>
</gene>
<accession>A0A5C6BDZ3</accession>
<dbReference type="Proteomes" id="UP000319908">
    <property type="component" value="Unassembled WGS sequence"/>
</dbReference>
<name>A0A5C6BDZ3_9BACT</name>
<comment type="caution">
    <text evidence="1">The sequence shown here is derived from an EMBL/GenBank/DDBJ whole genome shotgun (WGS) entry which is preliminary data.</text>
</comment>
<evidence type="ECO:0000313" key="2">
    <source>
        <dbReference type="Proteomes" id="UP000319908"/>
    </source>
</evidence>
<organism evidence="1 2">
    <name type="scientific">Allorhodopirellula heiligendammensis</name>
    <dbReference type="NCBI Taxonomy" id="2714739"/>
    <lineage>
        <taxon>Bacteria</taxon>
        <taxon>Pseudomonadati</taxon>
        <taxon>Planctomycetota</taxon>
        <taxon>Planctomycetia</taxon>
        <taxon>Pirellulales</taxon>
        <taxon>Pirellulaceae</taxon>
        <taxon>Allorhodopirellula</taxon>
    </lineage>
</organism>
<reference evidence="1 2" key="1">
    <citation type="journal article" date="2020" name="Antonie Van Leeuwenhoek">
        <title>Rhodopirellula heiligendammensis sp. nov., Rhodopirellula pilleata sp. nov., and Rhodopirellula solitaria sp. nov. isolated from natural or artificial marine surfaces in Northern Germany and California, USA, and emended description of the genus Rhodopirellula.</title>
        <authorList>
            <person name="Kallscheuer N."/>
            <person name="Wiegand S."/>
            <person name="Jogler M."/>
            <person name="Boedeker C."/>
            <person name="Peeters S.H."/>
            <person name="Rast P."/>
            <person name="Heuer A."/>
            <person name="Jetten M.S.M."/>
            <person name="Rohde M."/>
            <person name="Jogler C."/>
        </authorList>
    </citation>
    <scope>NUCLEOTIDE SEQUENCE [LARGE SCALE GENOMIC DNA]</scope>
    <source>
        <strain evidence="1 2">Poly21</strain>
    </source>
</reference>
<keyword evidence="2" id="KW-1185">Reference proteome</keyword>
<dbReference type="AlphaFoldDB" id="A0A5C6BDZ3"/>
<evidence type="ECO:0000313" key="1">
    <source>
        <dbReference type="EMBL" id="TWU09857.1"/>
    </source>
</evidence>